<dbReference type="InterPro" id="IPR001977">
    <property type="entry name" value="Depp_CoAkinase"/>
</dbReference>
<dbReference type="CDD" id="cd02022">
    <property type="entry name" value="DPCK"/>
    <property type="match status" value="1"/>
</dbReference>
<evidence type="ECO:0000313" key="8">
    <source>
        <dbReference type="Proteomes" id="UP000651271"/>
    </source>
</evidence>
<accession>A0ABR7YHX0</accession>
<dbReference type="Pfam" id="PF01121">
    <property type="entry name" value="CoaE"/>
    <property type="match status" value="1"/>
</dbReference>
<gene>
    <name evidence="5" type="primary">coaE</name>
    <name evidence="7" type="ORF">H8B04_15370</name>
</gene>
<comment type="function">
    <text evidence="5">Catalyzes the phosphorylation of the 3'-hydroxyl group of dephosphocoenzyme A to form coenzyme A.</text>
</comment>
<dbReference type="PANTHER" id="PTHR10695:SF46">
    <property type="entry name" value="BIFUNCTIONAL COENZYME A SYNTHASE-RELATED"/>
    <property type="match status" value="1"/>
</dbReference>
<evidence type="ECO:0000313" key="7">
    <source>
        <dbReference type="EMBL" id="MBD1430916.1"/>
    </source>
</evidence>
<dbReference type="PANTHER" id="PTHR10695">
    <property type="entry name" value="DEPHOSPHO-COA KINASE-RELATED"/>
    <property type="match status" value="1"/>
</dbReference>
<dbReference type="InterPro" id="IPR027417">
    <property type="entry name" value="P-loop_NTPase"/>
</dbReference>
<evidence type="ECO:0000256" key="3">
    <source>
        <dbReference type="ARBA" id="ARBA00022840"/>
    </source>
</evidence>
<evidence type="ECO:0000256" key="6">
    <source>
        <dbReference type="NCBIfam" id="TIGR00152"/>
    </source>
</evidence>
<sequence>MKSIKVGITGGIGSGKSFVAKIFKTMGIPFYDADKEAKLIMTRSVIIREGLIQAFGEEVYFEDGSLNRKWLSAQVFNNPEKLELLNTIVHPVVIQDAVDWANTQTSCYSLKEAALLFESGSYKTLDYTILVVAPEELRIERVMNRDGVSREEVLNRINKQMPEEEKRKLADFIIVNNGIQPLIPQLYEIHKQLIRIC</sequence>
<evidence type="ECO:0000256" key="4">
    <source>
        <dbReference type="ARBA" id="ARBA00022993"/>
    </source>
</evidence>
<dbReference type="GO" id="GO:0004140">
    <property type="term" value="F:dephospho-CoA kinase activity"/>
    <property type="evidence" value="ECO:0007669"/>
    <property type="project" value="UniProtKB-EC"/>
</dbReference>
<keyword evidence="5 7" id="KW-0808">Transferase</keyword>
<comment type="subcellular location">
    <subcellularLocation>
        <location evidence="5">Cytoplasm</location>
    </subcellularLocation>
</comment>
<evidence type="ECO:0000256" key="5">
    <source>
        <dbReference type="HAMAP-Rule" id="MF_00376"/>
    </source>
</evidence>
<dbReference type="RefSeq" id="WP_190302916.1">
    <property type="nucleotide sequence ID" value="NZ_JACOIJ010000044.1"/>
</dbReference>
<keyword evidence="5" id="KW-0963">Cytoplasm</keyword>
<evidence type="ECO:0000256" key="1">
    <source>
        <dbReference type="ARBA" id="ARBA00009018"/>
    </source>
</evidence>
<dbReference type="EC" id="2.7.1.24" evidence="5 6"/>
<keyword evidence="2 5" id="KW-0547">Nucleotide-binding</keyword>
<dbReference type="NCBIfam" id="TIGR00152">
    <property type="entry name" value="dephospho-CoA kinase"/>
    <property type="match status" value="1"/>
</dbReference>
<comment type="caution">
    <text evidence="7">The sequence shown here is derived from an EMBL/GenBank/DDBJ whole genome shotgun (WGS) entry which is preliminary data.</text>
</comment>
<dbReference type="Gene3D" id="3.40.50.300">
    <property type="entry name" value="P-loop containing nucleotide triphosphate hydrolases"/>
    <property type="match status" value="1"/>
</dbReference>
<keyword evidence="3 5" id="KW-0067">ATP-binding</keyword>
<keyword evidence="8" id="KW-1185">Reference proteome</keyword>
<keyword evidence="4 5" id="KW-0173">Coenzyme A biosynthesis</keyword>
<dbReference type="SUPFAM" id="SSF52540">
    <property type="entry name" value="P-loop containing nucleoside triphosphate hydrolases"/>
    <property type="match status" value="1"/>
</dbReference>
<feature type="binding site" evidence="5">
    <location>
        <begin position="13"/>
        <end position="18"/>
    </location>
    <ligand>
        <name>ATP</name>
        <dbReference type="ChEBI" id="CHEBI:30616"/>
    </ligand>
</feature>
<dbReference type="HAMAP" id="MF_00376">
    <property type="entry name" value="Dephospho_CoA_kinase"/>
    <property type="match status" value="1"/>
</dbReference>
<comment type="catalytic activity">
    <reaction evidence="5">
        <text>3'-dephospho-CoA + ATP = ADP + CoA + H(+)</text>
        <dbReference type="Rhea" id="RHEA:18245"/>
        <dbReference type="ChEBI" id="CHEBI:15378"/>
        <dbReference type="ChEBI" id="CHEBI:30616"/>
        <dbReference type="ChEBI" id="CHEBI:57287"/>
        <dbReference type="ChEBI" id="CHEBI:57328"/>
        <dbReference type="ChEBI" id="CHEBI:456216"/>
        <dbReference type="EC" id="2.7.1.24"/>
    </reaction>
</comment>
<comment type="pathway">
    <text evidence="5">Cofactor biosynthesis; coenzyme A biosynthesis; CoA from (R)-pantothenate: step 5/5.</text>
</comment>
<dbReference type="PROSITE" id="PS51219">
    <property type="entry name" value="DPCK"/>
    <property type="match status" value="1"/>
</dbReference>
<dbReference type="EMBL" id="JACOIJ010000044">
    <property type="protein sequence ID" value="MBD1430916.1"/>
    <property type="molecule type" value="Genomic_DNA"/>
</dbReference>
<keyword evidence="5 7" id="KW-0418">Kinase</keyword>
<dbReference type="Proteomes" id="UP000651271">
    <property type="component" value="Unassembled WGS sequence"/>
</dbReference>
<evidence type="ECO:0000256" key="2">
    <source>
        <dbReference type="ARBA" id="ARBA00022741"/>
    </source>
</evidence>
<organism evidence="7 8">
    <name type="scientific">Sphingobacterium litopenaei</name>
    <dbReference type="NCBI Taxonomy" id="2763500"/>
    <lineage>
        <taxon>Bacteria</taxon>
        <taxon>Pseudomonadati</taxon>
        <taxon>Bacteroidota</taxon>
        <taxon>Sphingobacteriia</taxon>
        <taxon>Sphingobacteriales</taxon>
        <taxon>Sphingobacteriaceae</taxon>
        <taxon>Sphingobacterium</taxon>
    </lineage>
</organism>
<comment type="similarity">
    <text evidence="1 5">Belongs to the CoaE family.</text>
</comment>
<proteinExistence type="inferred from homology"/>
<name>A0ABR7YHX0_9SPHI</name>
<protein>
    <recommendedName>
        <fullName evidence="5 6">Dephospho-CoA kinase</fullName>
        <ecNumber evidence="5 6">2.7.1.24</ecNumber>
    </recommendedName>
    <alternativeName>
        <fullName evidence="5">Dephosphocoenzyme A kinase</fullName>
    </alternativeName>
</protein>
<reference evidence="7 8" key="1">
    <citation type="submission" date="2020-08" db="EMBL/GenBank/DDBJ databases">
        <title>Sphingobacterium sp. DN04309 isolated from aquaculture water.</title>
        <authorList>
            <person name="Zhang M."/>
        </authorList>
    </citation>
    <scope>NUCLEOTIDE SEQUENCE [LARGE SCALE GENOMIC DNA]</scope>
    <source>
        <strain evidence="7 8">DN04309</strain>
    </source>
</reference>